<dbReference type="PANTHER" id="PTHR46213:SF12">
    <property type="entry name" value="HHH-GPD DOMAIN-CONTAINING PROTEIN"/>
    <property type="match status" value="1"/>
</dbReference>
<evidence type="ECO:0000256" key="7">
    <source>
        <dbReference type="ARBA" id="ARBA00023014"/>
    </source>
</evidence>
<dbReference type="InterPro" id="IPR044811">
    <property type="entry name" value="DME/ROS1"/>
</dbReference>
<comment type="similarity">
    <text evidence="3">Belongs to the DNA glycosylase family. DEMETER subfamily.</text>
</comment>
<evidence type="ECO:0000256" key="4">
    <source>
        <dbReference type="ARBA" id="ARBA00022485"/>
    </source>
</evidence>
<evidence type="ECO:0000256" key="8">
    <source>
        <dbReference type="ARBA" id="ARBA00023125"/>
    </source>
</evidence>
<dbReference type="GO" id="GO:0046872">
    <property type="term" value="F:metal ion binding"/>
    <property type="evidence" value="ECO:0007669"/>
    <property type="project" value="UniProtKB-KW"/>
</dbReference>
<evidence type="ECO:0000256" key="5">
    <source>
        <dbReference type="ARBA" id="ARBA00022723"/>
    </source>
</evidence>
<dbReference type="InterPro" id="IPR003265">
    <property type="entry name" value="HhH-GPD_domain"/>
</dbReference>
<feature type="compositionally biased region" description="Polar residues" evidence="10">
    <location>
        <begin position="362"/>
        <end position="377"/>
    </location>
</feature>
<proteinExistence type="inferred from homology"/>
<dbReference type="eggNOG" id="ENOG502QQKH">
    <property type="taxonomic scope" value="Eukaryota"/>
</dbReference>
<feature type="compositionally biased region" description="Polar residues" evidence="10">
    <location>
        <begin position="1363"/>
        <end position="1375"/>
    </location>
</feature>
<comment type="subcellular location">
    <subcellularLocation>
        <location evidence="2">Nucleus</location>
    </subcellularLocation>
</comment>
<dbReference type="Pfam" id="PF15628">
    <property type="entry name" value="RRM_DME"/>
    <property type="match status" value="1"/>
</dbReference>
<feature type="compositionally biased region" description="Basic and acidic residues" evidence="10">
    <location>
        <begin position="105"/>
        <end position="114"/>
    </location>
</feature>
<sequence>MARSLGEGNMQAGLGQWLHEPHGINLCFSTSSMPPQMNPSIESGIRNVTPAPSEKVSANSQAVRSDGGLAEGTEYTRKTVQKPKKKKHRPKVMKEGKATKAQKSTTREPPKENGNKPAGKRKYVRRKGLNTPTEHLPSEDVDAHTIAVPSPARRCLNFDGKVQHENVDLVSQTQVREIPTCHGDPQSLTSAVERSHIQVALPWSGINSPISASVDPVANMQQLWEDSRPNSVNFDLNNSIANNIPSKFSNLTDSSGQNFQFGSRGQINQLQDFYDGIPDRSVSHLNSSSKQMPNCSTDFGHYLCAPQSSTEHSPRPDQMLHGYMTENPAVPARHIKRVWTAGNFNHEVSTRVNPLPQGHRIPQSTFIPPTCSERNTMNRNSSEFPVKNDYLKFITNPNDQFGAAFGLHVYRFSDVHAIGKKREYNAINGHQVSFGVNVEQSTSGRQFCNDPLSTSSQTYLLPETCKRMRSENHSNWLNGLAGKFSSSSSYLSGNWNINNVSAINRGVCTLADIQRLMSLEKSKSSQQMTGLRTAENNMVQQHTDPTLHSTSNKYFIASTSAMNSLGETIVHRNGDHQLESLDIRPTEHFTSQCFALPNQWSGYLTAGHTHLPSVTMNPSIKRNYIPSSGIDQPQPLENLMVKGQDLFEPHKTSTHYGTDGNSCTNIRAEQMGSTCAEARPGFQSINQSAATENCHLEASRETTSANLTEKTKVWDRPRKEAEPNCKPKVRGRPRKEAELDGKPKARGCPRKEIETEGKPKPRGRPRKEAEVNGKPKSRGRPKKEVEVNGKPEGRDPFIAPSLDYLESIREKLKLLSINIMPDKNVEEAPKNAIVPYESKLGALVPFEGKVKKSQSRAKVSIDPVTNLMWNLLMGPGMNEGAEGMDEDKEMFLEEERRVFRGRIDSFIARMHLVQGDRRFSPWKGSVVDSVVGVFLTQNVSDHLSSSAFMALAAKFPAKSEGPEKPAVNMPPTPPEQKDSCSGLFGESTKLQGNFFVEEIGDIRSLNTVENNEGSNSNELIGSSSGDGINQAAGGFPVSYMKSQTGSHENRPTGFGVPEIVSVGALEVDDGSLEDVLSSQNSAVSPQNSPEYVLNRIYTMGSSSLPSLTEEGCIMRNMPNVMGNSTDNSELPPIQDKQSISNGKVGSSEYHEVSVLPTSDLNKGVLLDLNRTYQPVHTPYVQNSPFDFTDVSFGSCLDTSFSTGLDGVNISNVTQSEANLCQHPTASVNKNKTKMTDSSSRFLYNRDGSLSQGMHSFPFEPSQEAECPPTIKQSSQQLISSEEVSISTGHSFYDNRFTSNKTEEPYIEQRHCFNLQEAYTARTSQMKSERCQPECSQQDTHIRVLAKTCEKHCSSNLCGNKNSHSYVPQEVASDSTGKSKHTENSQLEFPKDGSKARSARGRTKKESYDWDILRKEVLPNCENRQRSDKAKDTIDWEAVRQADVREISEAIRERGMNNMLAERIKQFLNRLVRDHGSIDLEWLRDIEPDKAKDYLLSIRGLGLKSVECVRLLTLHHMAFPVDTNVARICVRLGWVPLQPLPESLQLHLLELYPMLEHIQKYIWPRLCKLDQLILYELHYQMITFGKVFCSKTRPNCNSCPMRAECKHFASAFASARLALPGPLERSLVTPEAPNAAESHHKTLKYSRPVGQLMLNTNHPEHACGYQQPIIEEPSTPEPEPGSAETKEAEIEDFFGEDPDEIPTINLNVEGFAQNLKSYIEANNIEVEDADMSKALISITPQAASVPISKLKNVNRLRTEHQVYELPDSHPILEGFDQREPDDPCPYLLSIWTPGKIMYSNLYSCETAQSTDAPKTFCNSQEAGKLCESSTCFSCNSTREMQSQKIPCRTAMRGSFPLNGTYFQVNEVFADHYSSQNPIDVPRSWIWNLPRRTVYFGTSVPTIFRGLTTEEIQHCFWRGFVCVRGFDMTSRAPKPLYARLHFPASKAARGKKPAAAREDEEAKKNIPGSTSGCGLAQRGDGRSRRCNWLRASAQGATVG</sequence>
<feature type="region of interest" description="Disordered" evidence="10">
    <location>
        <begin position="1946"/>
        <end position="1980"/>
    </location>
</feature>
<keyword evidence="9" id="KW-0539">Nucleus</keyword>
<reference evidence="12" key="2">
    <citation type="submission" date="2018-05" db="EMBL/GenBank/DDBJ databases">
        <title>OpunRS2 (Oryza punctata Reference Sequence Version 2).</title>
        <authorList>
            <person name="Zhang J."/>
            <person name="Kudrna D."/>
            <person name="Lee S."/>
            <person name="Talag J."/>
            <person name="Welchert J."/>
            <person name="Wing R.A."/>
        </authorList>
    </citation>
    <scope>NUCLEOTIDE SEQUENCE [LARGE SCALE GENOMIC DNA]</scope>
</reference>
<accession>A0A0E0L0J7</accession>
<organism evidence="12">
    <name type="scientific">Oryza punctata</name>
    <name type="common">Red rice</name>
    <dbReference type="NCBI Taxonomy" id="4537"/>
    <lineage>
        <taxon>Eukaryota</taxon>
        <taxon>Viridiplantae</taxon>
        <taxon>Streptophyta</taxon>
        <taxon>Embryophyta</taxon>
        <taxon>Tracheophyta</taxon>
        <taxon>Spermatophyta</taxon>
        <taxon>Magnoliopsida</taxon>
        <taxon>Liliopsida</taxon>
        <taxon>Poales</taxon>
        <taxon>Poaceae</taxon>
        <taxon>BOP clade</taxon>
        <taxon>Oryzoideae</taxon>
        <taxon>Oryzeae</taxon>
        <taxon>Oryzinae</taxon>
        <taxon>Oryza</taxon>
    </lineage>
</organism>
<dbReference type="OMA" id="CESSTCF"/>
<protein>
    <recommendedName>
        <fullName evidence="11">HhH-GPD domain-containing protein</fullName>
    </recommendedName>
</protein>
<dbReference type="GO" id="GO:0019104">
    <property type="term" value="F:DNA N-glycosylase activity"/>
    <property type="evidence" value="ECO:0007669"/>
    <property type="project" value="InterPro"/>
</dbReference>
<feature type="region of interest" description="Disordered" evidence="10">
    <location>
        <begin position="697"/>
        <end position="796"/>
    </location>
</feature>
<dbReference type="PRINTS" id="PR00929">
    <property type="entry name" value="ATHOOK"/>
</dbReference>
<dbReference type="InterPro" id="IPR017956">
    <property type="entry name" value="AT_hook_DNA-bd_motif"/>
</dbReference>
<dbReference type="InterPro" id="IPR003651">
    <property type="entry name" value="Endonuclease3_FeS-loop_motif"/>
</dbReference>
<keyword evidence="5" id="KW-0479">Metal-binding</keyword>
<dbReference type="SMART" id="SM00384">
    <property type="entry name" value="AT_hook"/>
    <property type="match status" value="4"/>
</dbReference>
<dbReference type="Gramene" id="OPUNC05G08690.1">
    <property type="protein sequence ID" value="OPUNC05G08690.1"/>
    <property type="gene ID" value="OPUNC05G08690"/>
</dbReference>
<evidence type="ECO:0000256" key="1">
    <source>
        <dbReference type="ARBA" id="ARBA00001966"/>
    </source>
</evidence>
<evidence type="ECO:0000256" key="2">
    <source>
        <dbReference type="ARBA" id="ARBA00004123"/>
    </source>
</evidence>
<feature type="compositionally biased region" description="Basic and acidic residues" evidence="10">
    <location>
        <begin position="782"/>
        <end position="795"/>
    </location>
</feature>
<dbReference type="GO" id="GO:0141166">
    <property type="term" value="P:chromosomal 5-methylcytosine DNA demethylation pathway"/>
    <property type="evidence" value="ECO:0007669"/>
    <property type="project" value="InterPro"/>
</dbReference>
<dbReference type="SUPFAM" id="SSF48150">
    <property type="entry name" value="DNA-glycosylase"/>
    <property type="match status" value="1"/>
</dbReference>
<feature type="region of interest" description="Disordered" evidence="10">
    <location>
        <begin position="1363"/>
        <end position="1402"/>
    </location>
</feature>
<evidence type="ECO:0000256" key="6">
    <source>
        <dbReference type="ARBA" id="ARBA00023004"/>
    </source>
</evidence>
<feature type="region of interest" description="Disordered" evidence="10">
    <location>
        <begin position="351"/>
        <end position="377"/>
    </location>
</feature>
<dbReference type="SMART" id="SM00478">
    <property type="entry name" value="ENDO3c"/>
    <property type="match status" value="1"/>
</dbReference>
<dbReference type="InterPro" id="IPR023170">
    <property type="entry name" value="HhH_base_excis_C"/>
</dbReference>
<feature type="region of interest" description="Disordered" evidence="10">
    <location>
        <begin position="961"/>
        <end position="980"/>
    </location>
</feature>
<keyword evidence="4" id="KW-0004">4Fe-4S</keyword>
<evidence type="ECO:0000313" key="12">
    <source>
        <dbReference type="EnsemblPlants" id="OPUNC05G08690.1"/>
    </source>
</evidence>
<dbReference type="FunFam" id="1.10.1670.10:FF:000004">
    <property type="entry name" value="DNA glycosylase/AP lyase ROS1"/>
    <property type="match status" value="1"/>
</dbReference>
<dbReference type="GO" id="GO:0051539">
    <property type="term" value="F:4 iron, 4 sulfur cluster binding"/>
    <property type="evidence" value="ECO:0007669"/>
    <property type="project" value="UniProtKB-KW"/>
</dbReference>
<dbReference type="InterPro" id="IPR011257">
    <property type="entry name" value="DNA_glycosylase"/>
</dbReference>
<dbReference type="GO" id="GO:0006284">
    <property type="term" value="P:base-excision repair"/>
    <property type="evidence" value="ECO:0007669"/>
    <property type="project" value="InterPro"/>
</dbReference>
<dbReference type="Pfam" id="PF15629">
    <property type="entry name" value="Perm-CXXC"/>
    <property type="match status" value="1"/>
</dbReference>
<comment type="cofactor">
    <cofactor evidence="1">
        <name>[4Fe-4S] cluster</name>
        <dbReference type="ChEBI" id="CHEBI:49883"/>
    </cofactor>
</comment>
<dbReference type="InterPro" id="IPR028925">
    <property type="entry name" value="RRM_DME"/>
</dbReference>
<feature type="compositionally biased region" description="Basic and acidic residues" evidence="10">
    <location>
        <begin position="1953"/>
        <end position="1962"/>
    </location>
</feature>
<evidence type="ECO:0000256" key="3">
    <source>
        <dbReference type="ARBA" id="ARBA00005646"/>
    </source>
</evidence>
<name>A0A0E0L0J7_ORYPU</name>
<evidence type="ECO:0000256" key="10">
    <source>
        <dbReference type="SAM" id="MobiDB-lite"/>
    </source>
</evidence>
<feature type="compositionally biased region" description="Basic and acidic residues" evidence="10">
    <location>
        <begin position="734"/>
        <end position="759"/>
    </location>
</feature>
<keyword evidence="13" id="KW-1185">Reference proteome</keyword>
<dbReference type="PANTHER" id="PTHR46213">
    <property type="entry name" value="TRANSCRIPTIONAL ACTIVATOR DEMETER"/>
    <property type="match status" value="1"/>
</dbReference>
<reference evidence="12" key="1">
    <citation type="submission" date="2015-04" db="UniProtKB">
        <authorList>
            <consortium name="EnsemblPlants"/>
        </authorList>
    </citation>
    <scope>IDENTIFICATION</scope>
</reference>
<dbReference type="GO" id="GO:0005634">
    <property type="term" value="C:nucleus"/>
    <property type="evidence" value="ECO:0007669"/>
    <property type="project" value="UniProtKB-SubCell"/>
</dbReference>
<evidence type="ECO:0000256" key="9">
    <source>
        <dbReference type="ARBA" id="ARBA00023242"/>
    </source>
</evidence>
<evidence type="ECO:0000259" key="11">
    <source>
        <dbReference type="SMART" id="SM00478"/>
    </source>
</evidence>
<dbReference type="GO" id="GO:0051747">
    <property type="term" value="F:cytosine C-5 DNA demethylase activity"/>
    <property type="evidence" value="ECO:0007669"/>
    <property type="project" value="UniProtKB-ARBA"/>
</dbReference>
<keyword evidence="6" id="KW-0408">Iron</keyword>
<evidence type="ECO:0000313" key="13">
    <source>
        <dbReference type="Proteomes" id="UP000026962"/>
    </source>
</evidence>
<feature type="region of interest" description="Disordered" evidence="10">
    <location>
        <begin position="38"/>
        <end position="137"/>
    </location>
</feature>
<dbReference type="HOGENOM" id="CLU_000567_4_0_1"/>
<dbReference type="InterPro" id="IPR028924">
    <property type="entry name" value="Perm-CXXC"/>
</dbReference>
<dbReference type="CDD" id="cd00056">
    <property type="entry name" value="ENDO3c"/>
    <property type="match status" value="1"/>
</dbReference>
<feature type="compositionally biased region" description="Basic residues" evidence="10">
    <location>
        <begin position="79"/>
        <end position="91"/>
    </location>
</feature>
<dbReference type="Proteomes" id="UP000026962">
    <property type="component" value="Chromosome 5"/>
</dbReference>
<dbReference type="SMART" id="SM00525">
    <property type="entry name" value="FES"/>
    <property type="match status" value="1"/>
</dbReference>
<keyword evidence="7" id="KW-0411">Iron-sulfur</keyword>
<dbReference type="EnsemblPlants" id="OPUNC05G08690.1">
    <property type="protein sequence ID" value="OPUNC05G08690.1"/>
    <property type="gene ID" value="OPUNC05G08690"/>
</dbReference>
<keyword evidence="8" id="KW-0238">DNA-binding</keyword>
<feature type="compositionally biased region" description="Basic residues" evidence="10">
    <location>
        <begin position="118"/>
        <end position="128"/>
    </location>
</feature>
<dbReference type="Gene3D" id="1.10.1670.10">
    <property type="entry name" value="Helix-hairpin-Helix base-excision DNA repair enzymes (C-terminal)"/>
    <property type="match status" value="1"/>
</dbReference>
<dbReference type="GO" id="GO:0003677">
    <property type="term" value="F:DNA binding"/>
    <property type="evidence" value="ECO:0007669"/>
    <property type="project" value="UniProtKB-KW"/>
</dbReference>
<feature type="domain" description="HhH-GPD" evidence="11">
    <location>
        <begin position="1424"/>
        <end position="1566"/>
    </location>
</feature>
<feature type="compositionally biased region" description="Basic and acidic residues" evidence="10">
    <location>
        <begin position="709"/>
        <end position="725"/>
    </location>
</feature>